<dbReference type="InterPro" id="IPR001878">
    <property type="entry name" value="Znf_CCHC"/>
</dbReference>
<evidence type="ECO:0000313" key="6">
    <source>
        <dbReference type="Proteomes" id="UP000027265"/>
    </source>
</evidence>
<feature type="domain" description="CCHC-type" evidence="4">
    <location>
        <begin position="460"/>
        <end position="475"/>
    </location>
</feature>
<feature type="region of interest" description="Disordered" evidence="3">
    <location>
        <begin position="29"/>
        <end position="60"/>
    </location>
</feature>
<dbReference type="GO" id="GO:0003676">
    <property type="term" value="F:nucleic acid binding"/>
    <property type="evidence" value="ECO:0007669"/>
    <property type="project" value="InterPro"/>
</dbReference>
<dbReference type="Proteomes" id="UP000027265">
    <property type="component" value="Unassembled WGS sequence"/>
</dbReference>
<dbReference type="GO" id="GO:0006397">
    <property type="term" value="P:mRNA processing"/>
    <property type="evidence" value="ECO:0007669"/>
    <property type="project" value="UniProtKB-KW"/>
</dbReference>
<keyword evidence="2" id="KW-0479">Metal-binding</keyword>
<keyword evidence="2" id="KW-0862">Zinc</keyword>
<dbReference type="AlphaFoldDB" id="A0A067PG68"/>
<keyword evidence="1" id="KW-0507">mRNA processing</keyword>
<evidence type="ECO:0000256" key="2">
    <source>
        <dbReference type="PROSITE-ProRule" id="PRU00047"/>
    </source>
</evidence>
<evidence type="ECO:0000313" key="5">
    <source>
        <dbReference type="EMBL" id="KDQ49436.1"/>
    </source>
</evidence>
<organism evidence="5 6">
    <name type="scientific">Jaapia argillacea MUCL 33604</name>
    <dbReference type="NCBI Taxonomy" id="933084"/>
    <lineage>
        <taxon>Eukaryota</taxon>
        <taxon>Fungi</taxon>
        <taxon>Dikarya</taxon>
        <taxon>Basidiomycota</taxon>
        <taxon>Agaricomycotina</taxon>
        <taxon>Agaricomycetes</taxon>
        <taxon>Agaricomycetidae</taxon>
        <taxon>Jaapiales</taxon>
        <taxon>Jaapiaceae</taxon>
        <taxon>Jaapia</taxon>
    </lineage>
</organism>
<evidence type="ECO:0000256" key="1">
    <source>
        <dbReference type="ARBA" id="ARBA00022664"/>
    </source>
</evidence>
<dbReference type="PROSITE" id="PS50158">
    <property type="entry name" value="ZF_CCHC"/>
    <property type="match status" value="1"/>
</dbReference>
<sequence length="553" mass="62915">MFRFDQDGYIDHHVGDLYNEEDFHCPWNTAPTPPLPTAPSVGTPDFATSPPCTPSPDSPREHHFLERLAAARTRLNAQQSPDPLDPLWTRIHTLQPIINYPDTCGVDHFDYSAEGDDGFRPVTPLEQSFATASSQFIIPPVPGPYREPLQISIESPKAPTRVAPPGAITPPSPTTSPTRLVHLPPFRQQSPTMTVQMTDAQFQQLLSSIRGSTSKVEKIAAPGHFDRDKKEYDDWHDNITAYIDGNATTYSDNREKFLYITSLLRGEASSWRKHNRTQWTRQERLLTTEKAKVTPDQTEVARIKAFLTWNHFLQDLDQGNWTTNEYLADYNRHLLDANLNLLDAFHIDNFKRHIQMETIRKIETGISKPPTDYVAYVDWVRRIDEATRQFNAQQRHQVQLSAQAHPFVPRPQMYRPRIGPPPSQSGSSQNSQNRRTGTGTTFGGGGQPMDISRTHASAVCYNCMQKGHFARDCKELKRQPRAEMSQELVLSHTPEELAEICNLLNTMHQQGTMSVEEVDYENAQKQELVREWATVWCGMNDSQNIFSLSSRIN</sequence>
<dbReference type="SUPFAM" id="SSF57756">
    <property type="entry name" value="Retrovirus zinc finger-like domains"/>
    <property type="match status" value="1"/>
</dbReference>
<gene>
    <name evidence="5" type="ORF">JAAARDRAFT_200874</name>
</gene>
<dbReference type="HOGENOM" id="CLU_024400_0_0_1"/>
<feature type="compositionally biased region" description="Low complexity" evidence="3">
    <location>
        <begin position="424"/>
        <end position="439"/>
    </location>
</feature>
<dbReference type="GO" id="GO:0008270">
    <property type="term" value="F:zinc ion binding"/>
    <property type="evidence" value="ECO:0007669"/>
    <property type="project" value="UniProtKB-KW"/>
</dbReference>
<reference evidence="6" key="1">
    <citation type="journal article" date="2014" name="Proc. Natl. Acad. Sci. U.S.A.">
        <title>Extensive sampling of basidiomycete genomes demonstrates inadequacy of the white-rot/brown-rot paradigm for wood decay fungi.</title>
        <authorList>
            <person name="Riley R."/>
            <person name="Salamov A.A."/>
            <person name="Brown D.W."/>
            <person name="Nagy L.G."/>
            <person name="Floudas D."/>
            <person name="Held B.W."/>
            <person name="Levasseur A."/>
            <person name="Lombard V."/>
            <person name="Morin E."/>
            <person name="Otillar R."/>
            <person name="Lindquist E.A."/>
            <person name="Sun H."/>
            <person name="LaButti K.M."/>
            <person name="Schmutz J."/>
            <person name="Jabbour D."/>
            <person name="Luo H."/>
            <person name="Baker S.E."/>
            <person name="Pisabarro A.G."/>
            <person name="Walton J.D."/>
            <person name="Blanchette R.A."/>
            <person name="Henrissat B."/>
            <person name="Martin F."/>
            <person name="Cullen D."/>
            <person name="Hibbett D.S."/>
            <person name="Grigoriev I.V."/>
        </authorList>
    </citation>
    <scope>NUCLEOTIDE SEQUENCE [LARGE SCALE GENOMIC DNA]</scope>
    <source>
        <strain evidence="6">MUCL 33604</strain>
    </source>
</reference>
<dbReference type="InterPro" id="IPR036875">
    <property type="entry name" value="Znf_CCHC_sf"/>
</dbReference>
<protein>
    <recommendedName>
        <fullName evidence="4">CCHC-type domain-containing protein</fullName>
    </recommendedName>
</protein>
<evidence type="ECO:0000256" key="3">
    <source>
        <dbReference type="SAM" id="MobiDB-lite"/>
    </source>
</evidence>
<keyword evidence="2" id="KW-0863">Zinc-finger</keyword>
<dbReference type="SMART" id="SM00343">
    <property type="entry name" value="ZnF_C2HC"/>
    <property type="match status" value="1"/>
</dbReference>
<accession>A0A067PG68</accession>
<proteinExistence type="predicted"/>
<feature type="region of interest" description="Disordered" evidence="3">
    <location>
        <begin position="394"/>
        <end position="449"/>
    </location>
</feature>
<dbReference type="InParanoid" id="A0A067PG68"/>
<keyword evidence="6" id="KW-1185">Reference proteome</keyword>
<dbReference type="Gene3D" id="4.10.60.10">
    <property type="entry name" value="Zinc finger, CCHC-type"/>
    <property type="match status" value="1"/>
</dbReference>
<name>A0A067PG68_9AGAM</name>
<dbReference type="EMBL" id="KL197785">
    <property type="protein sequence ID" value="KDQ49436.1"/>
    <property type="molecule type" value="Genomic_DNA"/>
</dbReference>
<evidence type="ECO:0000259" key="4">
    <source>
        <dbReference type="PROSITE" id="PS50158"/>
    </source>
</evidence>
<dbReference type="STRING" id="933084.A0A067PG68"/>
<dbReference type="Pfam" id="PF00098">
    <property type="entry name" value="zf-CCHC"/>
    <property type="match status" value="1"/>
</dbReference>